<dbReference type="InterPro" id="IPR002798">
    <property type="entry name" value="SpoIIM-like"/>
</dbReference>
<name>A0A8J3QJ95_9ACTN</name>
<keyword evidence="1" id="KW-1133">Transmembrane helix</keyword>
<feature type="transmembrane region" description="Helical" evidence="1">
    <location>
        <begin position="253"/>
        <end position="273"/>
    </location>
</feature>
<sequence>MIALYQRTGTHLSAIRSRAADPALVARLSRIVLTARGAITGGGALSWSQVGQFFTATFPLAVFQAWRWWCAVATSFTVLSFGLMWYVASHPDFQHAFLTDDQIQQLVNTDFVSYYSEHAAQNFALHVWTNNALISALCLASGVLVIPVFLALAYNLLNVGLDGGLMIAGGRTDVFFGLILPHGLLELTAVFVAAGVGLRIGWAWIAPGPLRSRGQALGAAARSAMLVALGLVVVLAVSGLIEAFVTPSGLPTPVRIGIGVLAWGGFLTYVVAFGSRARNRRYSTDLGEEFTEAAVPTV</sequence>
<reference evidence="2" key="1">
    <citation type="submission" date="2021-01" db="EMBL/GenBank/DDBJ databases">
        <title>Whole genome shotgun sequence of Rugosimonospora africana NBRC 104875.</title>
        <authorList>
            <person name="Komaki H."/>
            <person name="Tamura T."/>
        </authorList>
    </citation>
    <scope>NUCLEOTIDE SEQUENCE</scope>
    <source>
        <strain evidence="2">NBRC 104875</strain>
    </source>
</reference>
<protein>
    <submittedName>
        <fullName evidence="2">Membrane protein</fullName>
    </submittedName>
</protein>
<evidence type="ECO:0000313" key="3">
    <source>
        <dbReference type="Proteomes" id="UP000642748"/>
    </source>
</evidence>
<feature type="transmembrane region" description="Helical" evidence="1">
    <location>
        <begin position="66"/>
        <end position="88"/>
    </location>
</feature>
<proteinExistence type="predicted"/>
<evidence type="ECO:0000256" key="1">
    <source>
        <dbReference type="SAM" id="Phobius"/>
    </source>
</evidence>
<keyword evidence="3" id="KW-1185">Reference proteome</keyword>
<keyword evidence="1" id="KW-0472">Membrane</keyword>
<organism evidence="2 3">
    <name type="scientific">Rugosimonospora africana</name>
    <dbReference type="NCBI Taxonomy" id="556532"/>
    <lineage>
        <taxon>Bacteria</taxon>
        <taxon>Bacillati</taxon>
        <taxon>Actinomycetota</taxon>
        <taxon>Actinomycetes</taxon>
        <taxon>Micromonosporales</taxon>
        <taxon>Micromonosporaceae</taxon>
        <taxon>Rugosimonospora</taxon>
    </lineage>
</organism>
<keyword evidence="1" id="KW-0812">Transmembrane</keyword>
<accession>A0A8J3QJ95</accession>
<dbReference type="AlphaFoldDB" id="A0A8J3QJ95"/>
<dbReference type="PANTHER" id="PTHR35337:SF1">
    <property type="entry name" value="SLR1478 PROTEIN"/>
    <property type="match status" value="1"/>
</dbReference>
<dbReference type="PANTHER" id="PTHR35337">
    <property type="entry name" value="SLR1478 PROTEIN"/>
    <property type="match status" value="1"/>
</dbReference>
<dbReference type="Pfam" id="PF01944">
    <property type="entry name" value="SpoIIM"/>
    <property type="match status" value="1"/>
</dbReference>
<dbReference type="EMBL" id="BONZ01000003">
    <property type="protein sequence ID" value="GIH12003.1"/>
    <property type="molecule type" value="Genomic_DNA"/>
</dbReference>
<comment type="caution">
    <text evidence="2">The sequence shown here is derived from an EMBL/GenBank/DDBJ whole genome shotgun (WGS) entry which is preliminary data.</text>
</comment>
<gene>
    <name evidence="2" type="ORF">Raf01_01750</name>
</gene>
<dbReference type="Proteomes" id="UP000642748">
    <property type="component" value="Unassembled WGS sequence"/>
</dbReference>
<evidence type="ECO:0000313" key="2">
    <source>
        <dbReference type="EMBL" id="GIH12003.1"/>
    </source>
</evidence>
<feature type="transmembrane region" description="Helical" evidence="1">
    <location>
        <begin position="174"/>
        <end position="198"/>
    </location>
</feature>
<feature type="transmembrane region" description="Helical" evidence="1">
    <location>
        <begin position="132"/>
        <end position="154"/>
    </location>
</feature>
<feature type="transmembrane region" description="Helical" evidence="1">
    <location>
        <begin position="219"/>
        <end position="241"/>
    </location>
</feature>